<keyword evidence="2" id="KW-1185">Reference proteome</keyword>
<proteinExistence type="predicted"/>
<sequence length="508" mass="57350">MNTSLLSLNRTIDNYNQQIEVETRKMESDTQAKREETNRRLEALKEAVRKAEETQANILQQKREKVNQQDEIKKQGEAAEKTRNELQARISECQTMITRCKEQEKNILAPYGRDIKGVREQISKMNWHGEVPMGPLGAFVKLKDSFWAPLLRTQLGGMMTAFACTDARDRQQLKALFHRTGNDHITIVISSRDMFDYASGEPHAQVTTVLRVSDAYVLRILINQLGIERTVIARTRIEGEETLKSVGGNGIAWTADWMRVNTYSDGGGQSTKIAPVGRGDPKNMLFTSAVGGTELGQVESLYVKWQENLTQAEGEYKTANAEYNRLRQEFSNISRDVNGFGGQERSAVEGLRIARVQYKTLQDEANEEMPTSITGLEAAKEDAETEKKSIMDQFTDLMGQKAEVNNEQKTLLTEINKIRDQIKNFEDSRSAIAVRFKILPTCTHNLTVIMSMQAKVDDAVKLRLDAQNNESHYTTKYKEEEATFKAAEAVADQLQTEFTVRLVGTSSV</sequence>
<accession>A0ACB8ANZ7</accession>
<evidence type="ECO:0000313" key="2">
    <source>
        <dbReference type="Proteomes" id="UP000790377"/>
    </source>
</evidence>
<gene>
    <name evidence="1" type="ORF">BJ138DRAFT_1000538</name>
</gene>
<organism evidence="1 2">
    <name type="scientific">Hygrophoropsis aurantiaca</name>
    <dbReference type="NCBI Taxonomy" id="72124"/>
    <lineage>
        <taxon>Eukaryota</taxon>
        <taxon>Fungi</taxon>
        <taxon>Dikarya</taxon>
        <taxon>Basidiomycota</taxon>
        <taxon>Agaricomycotina</taxon>
        <taxon>Agaricomycetes</taxon>
        <taxon>Agaricomycetidae</taxon>
        <taxon>Boletales</taxon>
        <taxon>Coniophorineae</taxon>
        <taxon>Hygrophoropsidaceae</taxon>
        <taxon>Hygrophoropsis</taxon>
    </lineage>
</organism>
<dbReference type="EMBL" id="MU267616">
    <property type="protein sequence ID" value="KAH7914282.1"/>
    <property type="molecule type" value="Genomic_DNA"/>
</dbReference>
<comment type="caution">
    <text evidence="1">The sequence shown here is derived from an EMBL/GenBank/DDBJ whole genome shotgun (WGS) entry which is preliminary data.</text>
</comment>
<name>A0ACB8ANZ7_9AGAM</name>
<reference evidence="1" key="1">
    <citation type="journal article" date="2021" name="New Phytol.">
        <title>Evolutionary innovations through gain and loss of genes in the ectomycorrhizal Boletales.</title>
        <authorList>
            <person name="Wu G."/>
            <person name="Miyauchi S."/>
            <person name="Morin E."/>
            <person name="Kuo A."/>
            <person name="Drula E."/>
            <person name="Varga T."/>
            <person name="Kohler A."/>
            <person name="Feng B."/>
            <person name="Cao Y."/>
            <person name="Lipzen A."/>
            <person name="Daum C."/>
            <person name="Hundley H."/>
            <person name="Pangilinan J."/>
            <person name="Johnson J."/>
            <person name="Barry K."/>
            <person name="LaButti K."/>
            <person name="Ng V."/>
            <person name="Ahrendt S."/>
            <person name="Min B."/>
            <person name="Choi I.G."/>
            <person name="Park H."/>
            <person name="Plett J.M."/>
            <person name="Magnuson J."/>
            <person name="Spatafora J.W."/>
            <person name="Nagy L.G."/>
            <person name="Henrissat B."/>
            <person name="Grigoriev I.V."/>
            <person name="Yang Z.L."/>
            <person name="Xu J."/>
            <person name="Martin F.M."/>
        </authorList>
    </citation>
    <scope>NUCLEOTIDE SEQUENCE</scope>
    <source>
        <strain evidence="1">ATCC 28755</strain>
    </source>
</reference>
<evidence type="ECO:0000313" key="1">
    <source>
        <dbReference type="EMBL" id="KAH7914282.1"/>
    </source>
</evidence>
<dbReference type="Proteomes" id="UP000790377">
    <property type="component" value="Unassembled WGS sequence"/>
</dbReference>
<protein>
    <submittedName>
        <fullName evidence="1">Uncharacterized protein</fullName>
    </submittedName>
</protein>